<gene>
    <name evidence="5" type="ORF">C1S70_11725</name>
</gene>
<dbReference type="InterPro" id="IPR001775">
    <property type="entry name" value="GspD/PilQ"/>
</dbReference>
<dbReference type="RefSeq" id="WP_040136852.1">
    <property type="nucleotide sequence ID" value="NZ_CP007795.1"/>
</dbReference>
<geneLocation type="plasmid" evidence="5">
    <name>p7unnamed</name>
</geneLocation>
<evidence type="ECO:0000313" key="6">
    <source>
        <dbReference type="Proteomes" id="UP000236268"/>
    </source>
</evidence>
<comment type="caution">
    <text evidence="5">The sequence shown here is derived from an EMBL/GenBank/DDBJ whole genome shotgun (WGS) entry which is preliminary data.</text>
</comment>
<dbReference type="Proteomes" id="UP000236268">
    <property type="component" value="Unassembled WGS sequence"/>
</dbReference>
<dbReference type="GO" id="GO:0015627">
    <property type="term" value="C:type II protein secretion system complex"/>
    <property type="evidence" value="ECO:0007669"/>
    <property type="project" value="TreeGrafter"/>
</dbReference>
<name>A0A2K1G203_9PROT</name>
<dbReference type="InterPro" id="IPR004846">
    <property type="entry name" value="T2SS/T3SS_dom"/>
</dbReference>
<dbReference type="Pfam" id="PF13629">
    <property type="entry name" value="T2SS-T3SS_pil_N"/>
    <property type="match status" value="1"/>
</dbReference>
<dbReference type="InterPro" id="IPR032789">
    <property type="entry name" value="T2SS-T3SS_pil_N"/>
</dbReference>
<proteinExistence type="inferred from homology"/>
<keyword evidence="5" id="KW-0614">Plasmid</keyword>
<dbReference type="PANTHER" id="PTHR30332">
    <property type="entry name" value="PROBABLE GENERAL SECRETION PATHWAY PROTEIN D"/>
    <property type="match status" value="1"/>
</dbReference>
<dbReference type="InterPro" id="IPR050810">
    <property type="entry name" value="Bact_Secretion_Sys_Channel"/>
</dbReference>
<evidence type="ECO:0000259" key="2">
    <source>
        <dbReference type="Pfam" id="PF00263"/>
    </source>
</evidence>
<dbReference type="PANTHER" id="PTHR30332:SF17">
    <property type="entry name" value="TYPE IV PILIATION SYSTEM PROTEIN DR_0774-RELATED"/>
    <property type="match status" value="1"/>
</dbReference>
<dbReference type="EMBL" id="POWG01000010">
    <property type="protein sequence ID" value="PNQ98813.1"/>
    <property type="molecule type" value="Genomic_DNA"/>
</dbReference>
<evidence type="ECO:0000313" key="5">
    <source>
        <dbReference type="EMBL" id="PNQ98813.1"/>
    </source>
</evidence>
<reference evidence="5 6" key="1">
    <citation type="submission" date="2018-01" db="EMBL/GenBank/DDBJ databases">
        <title>Whole genome sequence of Azospirillum brasilense REC3 isolated from strawberry roots.</title>
        <authorList>
            <person name="Fontana C.A."/>
            <person name="Salazar S.M."/>
            <person name="Bassi D."/>
            <person name="Puglisi E."/>
            <person name="Lovaisa N.C."/>
            <person name="Toffoli L.M."/>
            <person name="Pedraza R."/>
            <person name="Cocconcelli P.S."/>
        </authorList>
    </citation>
    <scope>NUCLEOTIDE SEQUENCE [LARGE SCALE GENOMIC DNA]</scope>
    <source>
        <strain evidence="5 6">REC3</strain>
        <plasmid evidence="5">p7unnamed</plasmid>
    </source>
</reference>
<dbReference type="Pfam" id="PF00263">
    <property type="entry name" value="Secretin"/>
    <property type="match status" value="1"/>
</dbReference>
<dbReference type="GO" id="GO:0009306">
    <property type="term" value="P:protein secretion"/>
    <property type="evidence" value="ECO:0007669"/>
    <property type="project" value="InterPro"/>
</dbReference>
<protein>
    <submittedName>
        <fullName evidence="5">BON domain-containing protein</fullName>
    </submittedName>
</protein>
<evidence type="ECO:0000259" key="3">
    <source>
        <dbReference type="Pfam" id="PF04972"/>
    </source>
</evidence>
<dbReference type="OrthoDB" id="9775455at2"/>
<dbReference type="AlphaFoldDB" id="A0A2K1G203"/>
<dbReference type="InterPro" id="IPR007055">
    <property type="entry name" value="BON_dom"/>
</dbReference>
<dbReference type="Pfam" id="PF04972">
    <property type="entry name" value="BON"/>
    <property type="match status" value="1"/>
</dbReference>
<feature type="domain" description="Type II/III secretion system secretin-like" evidence="2">
    <location>
        <begin position="265"/>
        <end position="425"/>
    </location>
</feature>
<feature type="domain" description="Pilus formation protein N-terminal" evidence="4">
    <location>
        <begin position="47"/>
        <end position="116"/>
    </location>
</feature>
<comment type="similarity">
    <text evidence="1">Belongs to the bacterial secretin family.</text>
</comment>
<sequence length="482" mass="51085">MPLPAPCEPVRTAKLLLLLCLSALVGGFLLAPQIAAAQGNTAERATHSTMELAVGSGTLIRLSEPATSLFIASPDIADIQSPTERSVFVVAKKAGRTTLYALGAEDKLLVQRDIVVVHNTAQFTDQLRAEFPAYRVSLTSSPGRLVVGGAVSTPQDAEAIMALAKGYVGQGETVVNQLKVTVPTQVHLRVRVAEMARNTDNQFGIHWDSLLNPGAFAFRLITGRDFMKFDTNYGRDVFQRSAENAGSLVSNYSSNRVNLTAVIDALDAEGMVTILAEPNLTAASGQTASFLAGGEFPIPVAEENNRVSVVFKQFGIGLNFTPTVLSPERISLTVRPEVSELSEAGAVTIGSIQIPGLSVRRVETTVELGSGESFAIAGLLQNNIRDAVTKFPLLGDLPVLGPLFSSTRFRKNESELVVIVTPYLVNPAGPGALQTPLDGLRPTSELERLFARRLAKETPAPGSDGPVGPGGARLNGAAGFIY</sequence>
<accession>A0A2K1G203</accession>
<evidence type="ECO:0000259" key="4">
    <source>
        <dbReference type="Pfam" id="PF13629"/>
    </source>
</evidence>
<evidence type="ECO:0000256" key="1">
    <source>
        <dbReference type="RuleBase" id="RU004003"/>
    </source>
</evidence>
<feature type="domain" description="BON" evidence="3">
    <location>
        <begin position="121"/>
        <end position="181"/>
    </location>
</feature>
<dbReference type="PRINTS" id="PR00811">
    <property type="entry name" value="BCTERIALGSPD"/>
</dbReference>
<organism evidence="5 6">
    <name type="scientific">Azospirillum argentinense</name>
    <dbReference type="NCBI Taxonomy" id="2970906"/>
    <lineage>
        <taxon>Bacteria</taxon>
        <taxon>Pseudomonadati</taxon>
        <taxon>Pseudomonadota</taxon>
        <taxon>Alphaproteobacteria</taxon>
        <taxon>Rhodospirillales</taxon>
        <taxon>Azospirillaceae</taxon>
        <taxon>Azospirillum</taxon>
    </lineage>
</organism>